<proteinExistence type="predicted"/>
<reference evidence="1" key="1">
    <citation type="submission" date="2023-04" db="EMBL/GenBank/DDBJ databases">
        <title>A chromosome-level genome assembly of the parasitoid wasp Eretmocerus hayati.</title>
        <authorList>
            <person name="Zhong Y."/>
            <person name="Liu S."/>
            <person name="Liu Y."/>
        </authorList>
    </citation>
    <scope>NUCLEOTIDE SEQUENCE</scope>
    <source>
        <strain evidence="1">ZJU_SS_LIU_2023</strain>
    </source>
</reference>
<evidence type="ECO:0000313" key="2">
    <source>
        <dbReference type="Proteomes" id="UP001239111"/>
    </source>
</evidence>
<sequence length="142" mass="15640">MNKLSGFDAHMDLFLQPPGIQQTALQIQPSLISQQAVAAATVAQQQYAVPVSMVESGRQMLLTNAVQTTWPENGRQMTTIVPSWQPLPPHNPRTQQSLLGEPSDWGRPLIVDGSAILQVDIRGMICSDVMSSLYWDGLIVRM</sequence>
<accession>A0ACC2P6F8</accession>
<dbReference type="Proteomes" id="UP001239111">
    <property type="component" value="Chromosome 2"/>
</dbReference>
<organism evidence="1 2">
    <name type="scientific">Eretmocerus hayati</name>
    <dbReference type="NCBI Taxonomy" id="131215"/>
    <lineage>
        <taxon>Eukaryota</taxon>
        <taxon>Metazoa</taxon>
        <taxon>Ecdysozoa</taxon>
        <taxon>Arthropoda</taxon>
        <taxon>Hexapoda</taxon>
        <taxon>Insecta</taxon>
        <taxon>Pterygota</taxon>
        <taxon>Neoptera</taxon>
        <taxon>Endopterygota</taxon>
        <taxon>Hymenoptera</taxon>
        <taxon>Apocrita</taxon>
        <taxon>Proctotrupomorpha</taxon>
        <taxon>Chalcidoidea</taxon>
        <taxon>Aphelinidae</taxon>
        <taxon>Aphelininae</taxon>
        <taxon>Eretmocerus</taxon>
    </lineage>
</organism>
<keyword evidence="2" id="KW-1185">Reference proteome</keyword>
<evidence type="ECO:0000313" key="1">
    <source>
        <dbReference type="EMBL" id="KAJ8678154.1"/>
    </source>
</evidence>
<dbReference type="EMBL" id="CM056742">
    <property type="protein sequence ID" value="KAJ8678154.1"/>
    <property type="molecule type" value="Genomic_DNA"/>
</dbReference>
<comment type="caution">
    <text evidence="1">The sequence shown here is derived from an EMBL/GenBank/DDBJ whole genome shotgun (WGS) entry which is preliminary data.</text>
</comment>
<gene>
    <name evidence="1" type="ORF">QAD02_013941</name>
</gene>
<protein>
    <submittedName>
        <fullName evidence="1">Uncharacterized protein</fullName>
    </submittedName>
</protein>
<name>A0ACC2P6F8_9HYME</name>